<feature type="transmembrane region" description="Helical" evidence="10">
    <location>
        <begin position="330"/>
        <end position="353"/>
    </location>
</feature>
<evidence type="ECO:0000313" key="11">
    <source>
        <dbReference type="EMBL" id="KAF7600342.1"/>
    </source>
</evidence>
<evidence type="ECO:0000256" key="6">
    <source>
        <dbReference type="ARBA" id="ARBA00023136"/>
    </source>
</evidence>
<evidence type="ECO:0000256" key="5">
    <source>
        <dbReference type="ARBA" id="ARBA00023065"/>
    </source>
</evidence>
<sequence length="446" mass="46853">MSRPVRFLAALRRLFSSLDSRLYLAVSPGSWWARMLFVLLALTASLAVVALALLADAAASLYGFMTSHLLWLPVLLMPAGFAFNRWLTARFFGGVEGSGIPQVIAQIRDGHRLPTDAGRVGWWRAVGKLLLTPLSLAFGASAGCEGPSVFVGAALMHAGHRWRVIRRIASERQLLVAGGAVGIAAAFNTPLGGIMFAIEELSEKHRFHANAATLSAVIMAGLCSLALMGNYLYFGRSHDSLDILHQLPVVIVCGTLGGAGGGLFSWLALNWQRLLPVRVLGFASRRAFIFAALCGLGAGLLAWASAGLVAGSGYEAAHGVVSGEAGVPLWYAPAKLLATLLTFMSGIPAGIFAPSLSIGAGLSALAAGLFPGVSASVLALLCMVAYLSGMTHAPITAFTVVMEMTDNHALLIPLMAAAVIGQMTARLCRQQPVYHGLAARLLQKTE</sequence>
<evidence type="ECO:0000313" key="13">
    <source>
        <dbReference type="Proteomes" id="UP000216107"/>
    </source>
</evidence>
<dbReference type="RefSeq" id="WP_095523419.1">
    <property type="nucleotide sequence ID" value="NZ_MDUX01000006.1"/>
</dbReference>
<evidence type="ECO:0000256" key="10">
    <source>
        <dbReference type="SAM" id="Phobius"/>
    </source>
</evidence>
<dbReference type="InterPro" id="IPR014743">
    <property type="entry name" value="Cl-channel_core"/>
</dbReference>
<name>A0A272EW01_9RHOO</name>
<feature type="transmembrane region" description="Helical" evidence="10">
    <location>
        <begin position="175"/>
        <end position="198"/>
    </location>
</feature>
<evidence type="ECO:0000313" key="12">
    <source>
        <dbReference type="EMBL" id="PAS93830.1"/>
    </source>
</evidence>
<accession>A0A272EW01</accession>
<dbReference type="SUPFAM" id="SSF81340">
    <property type="entry name" value="Clc chloride channel"/>
    <property type="match status" value="1"/>
</dbReference>
<evidence type="ECO:0000256" key="4">
    <source>
        <dbReference type="ARBA" id="ARBA00022989"/>
    </source>
</evidence>
<feature type="transmembrane region" description="Helical" evidence="10">
    <location>
        <begin position="69"/>
        <end position="87"/>
    </location>
</feature>
<dbReference type="Pfam" id="PF00654">
    <property type="entry name" value="Voltage_CLC"/>
    <property type="match status" value="1"/>
</dbReference>
<feature type="transmembrane region" description="Helical" evidence="10">
    <location>
        <begin position="129"/>
        <end position="155"/>
    </location>
</feature>
<dbReference type="InterPro" id="IPR050368">
    <property type="entry name" value="ClC-type_chloride_channel"/>
</dbReference>
<dbReference type="OrthoDB" id="9767361at2"/>
<evidence type="ECO:0000256" key="2">
    <source>
        <dbReference type="ARBA" id="ARBA00022448"/>
    </source>
</evidence>
<dbReference type="PANTHER" id="PTHR43427">
    <property type="entry name" value="CHLORIDE CHANNEL PROTEIN CLC-E"/>
    <property type="match status" value="1"/>
</dbReference>
<dbReference type="Proteomes" id="UP000216107">
    <property type="component" value="Unassembled WGS sequence"/>
</dbReference>
<evidence type="ECO:0000313" key="14">
    <source>
        <dbReference type="Proteomes" id="UP000623509"/>
    </source>
</evidence>
<keyword evidence="6 10" id="KW-0472">Membrane</keyword>
<keyword evidence="5" id="KW-0406">Ion transport</keyword>
<dbReference type="EMBL" id="NMRN01000012">
    <property type="protein sequence ID" value="PAS93830.1"/>
    <property type="molecule type" value="Genomic_DNA"/>
</dbReference>
<keyword evidence="8" id="KW-0868">Chloride</keyword>
<keyword evidence="4 10" id="KW-1133">Transmembrane helix</keyword>
<reference evidence="12 13" key="2">
    <citation type="submission" date="2017-07" db="EMBL/GenBank/DDBJ databases">
        <title>Candidatus Dactylopiibacterium carminicum, a nitrogen-fixing symbiont of the cochineal insect Dactylopius coccus and Dactylopius opuntiae (Hemiptera: Coccoidea: Dactylopiidae).</title>
        <authorList>
            <person name="Vera A."/>
        </authorList>
    </citation>
    <scope>NUCLEOTIDE SEQUENCE [LARGE SCALE GENOMIC DNA]</scope>
    <source>
        <strain evidence="12 13">NFDCM</strain>
    </source>
</reference>
<comment type="subcellular location">
    <subcellularLocation>
        <location evidence="1">Membrane</location>
        <topology evidence="1">Multi-pass membrane protein</topology>
    </subcellularLocation>
</comment>
<gene>
    <name evidence="11" type="ORF">BGI27_02895</name>
    <name evidence="12" type="ORF">CGU29_06230</name>
</gene>
<dbReference type="GO" id="GO:0034707">
    <property type="term" value="C:chloride channel complex"/>
    <property type="evidence" value="ECO:0007669"/>
    <property type="project" value="UniProtKB-KW"/>
</dbReference>
<reference evidence="11 14" key="1">
    <citation type="submission" date="2016-08" db="EMBL/GenBank/DDBJ databases">
        <title>Candidatus Dactylopiibacterium carminicum genome sequence.</title>
        <authorList>
            <person name="Ramirez-Puebla S.T."/>
            <person name="Ormeno-Orrillo E."/>
            <person name="Vera-Ponce De Leon A."/>
            <person name="Luis L."/>
            <person name="Sanchez-Flores A."/>
            <person name="Monica R."/>
            <person name="Martinez-Romero E."/>
        </authorList>
    </citation>
    <scope>NUCLEOTIDE SEQUENCE [LARGE SCALE GENOMIC DNA]</scope>
    <source>
        <strain evidence="11">END1</strain>
    </source>
</reference>
<feature type="transmembrane region" description="Helical" evidence="10">
    <location>
        <begin position="210"/>
        <end position="234"/>
    </location>
</feature>
<protein>
    <submittedName>
        <fullName evidence="12">Chloride channel protein</fullName>
    </submittedName>
</protein>
<keyword evidence="7" id="KW-0869">Chloride channel</keyword>
<evidence type="ECO:0000256" key="3">
    <source>
        <dbReference type="ARBA" id="ARBA00022692"/>
    </source>
</evidence>
<feature type="transmembrane region" description="Helical" evidence="10">
    <location>
        <begin position="365"/>
        <end position="388"/>
    </location>
</feature>
<dbReference type="Proteomes" id="UP000623509">
    <property type="component" value="Unassembled WGS sequence"/>
</dbReference>
<feature type="transmembrane region" description="Helical" evidence="10">
    <location>
        <begin position="288"/>
        <end position="310"/>
    </location>
</feature>
<keyword evidence="9" id="KW-0407">Ion channel</keyword>
<dbReference type="InterPro" id="IPR001807">
    <property type="entry name" value="ClC"/>
</dbReference>
<evidence type="ECO:0000256" key="1">
    <source>
        <dbReference type="ARBA" id="ARBA00004141"/>
    </source>
</evidence>
<dbReference type="PRINTS" id="PR00762">
    <property type="entry name" value="CLCHANNEL"/>
</dbReference>
<feature type="transmembrane region" description="Helical" evidence="10">
    <location>
        <begin position="246"/>
        <end position="267"/>
    </location>
</feature>
<organism evidence="12 13">
    <name type="scientific">Candidatus Dactylopiibacterium carminicum</name>
    <dbReference type="NCBI Taxonomy" id="857335"/>
    <lineage>
        <taxon>Bacteria</taxon>
        <taxon>Pseudomonadati</taxon>
        <taxon>Pseudomonadota</taxon>
        <taxon>Betaproteobacteria</taxon>
        <taxon>Rhodocyclales</taxon>
        <taxon>Rhodocyclaceae</taxon>
        <taxon>Candidatus Dactylopiibacterium</taxon>
    </lineage>
</organism>
<evidence type="ECO:0000256" key="9">
    <source>
        <dbReference type="ARBA" id="ARBA00023303"/>
    </source>
</evidence>
<dbReference type="EMBL" id="MDUX01000006">
    <property type="protein sequence ID" value="KAF7600342.1"/>
    <property type="molecule type" value="Genomic_DNA"/>
</dbReference>
<dbReference type="GO" id="GO:0005254">
    <property type="term" value="F:chloride channel activity"/>
    <property type="evidence" value="ECO:0007669"/>
    <property type="project" value="UniProtKB-KW"/>
</dbReference>
<keyword evidence="2" id="KW-0813">Transport</keyword>
<dbReference type="AlphaFoldDB" id="A0A272EW01"/>
<evidence type="ECO:0000256" key="7">
    <source>
        <dbReference type="ARBA" id="ARBA00023173"/>
    </source>
</evidence>
<dbReference type="Gene3D" id="1.10.3080.10">
    <property type="entry name" value="Clc chloride channel"/>
    <property type="match status" value="1"/>
</dbReference>
<keyword evidence="3 10" id="KW-0812">Transmembrane</keyword>
<dbReference type="PANTHER" id="PTHR43427:SF6">
    <property type="entry name" value="CHLORIDE CHANNEL PROTEIN CLC-E"/>
    <property type="match status" value="1"/>
</dbReference>
<dbReference type="CDD" id="cd01034">
    <property type="entry name" value="EriC_like"/>
    <property type="match status" value="1"/>
</dbReference>
<evidence type="ECO:0000256" key="8">
    <source>
        <dbReference type="ARBA" id="ARBA00023214"/>
    </source>
</evidence>
<proteinExistence type="predicted"/>
<keyword evidence="14" id="KW-1185">Reference proteome</keyword>
<comment type="caution">
    <text evidence="12">The sequence shown here is derived from an EMBL/GenBank/DDBJ whole genome shotgun (WGS) entry which is preliminary data.</text>
</comment>